<evidence type="ECO:0000256" key="4">
    <source>
        <dbReference type="SAM" id="Phobius"/>
    </source>
</evidence>
<dbReference type="SUPFAM" id="SSF49503">
    <property type="entry name" value="Cupredoxins"/>
    <property type="match status" value="3"/>
</dbReference>
<dbReference type="Pfam" id="PF07732">
    <property type="entry name" value="Cu-oxidase_3"/>
    <property type="match status" value="1"/>
</dbReference>
<feature type="region of interest" description="Disordered" evidence="3">
    <location>
        <begin position="732"/>
        <end position="752"/>
    </location>
</feature>
<keyword evidence="9" id="KW-1185">Reference proteome</keyword>
<dbReference type="InterPro" id="IPR045087">
    <property type="entry name" value="Cu-oxidase_fam"/>
</dbReference>
<feature type="compositionally biased region" description="Basic and acidic residues" evidence="3">
    <location>
        <begin position="82"/>
        <end position="99"/>
    </location>
</feature>
<accession>A0ABY6U6B4</accession>
<dbReference type="InterPro" id="IPR008972">
    <property type="entry name" value="Cupredoxin"/>
</dbReference>
<dbReference type="PANTHER" id="PTHR11709">
    <property type="entry name" value="MULTI-COPPER OXIDASE"/>
    <property type="match status" value="1"/>
</dbReference>
<keyword evidence="4" id="KW-1133">Transmembrane helix</keyword>
<evidence type="ECO:0008006" key="10">
    <source>
        <dbReference type="Google" id="ProtNLM"/>
    </source>
</evidence>
<dbReference type="EMBL" id="CABFNS010000755">
    <property type="protein sequence ID" value="VUC26649.1"/>
    <property type="molecule type" value="Genomic_DNA"/>
</dbReference>
<evidence type="ECO:0000259" key="5">
    <source>
        <dbReference type="Pfam" id="PF00394"/>
    </source>
</evidence>
<dbReference type="Proteomes" id="UP000766486">
    <property type="component" value="Unassembled WGS sequence"/>
</dbReference>
<dbReference type="InterPro" id="IPR001117">
    <property type="entry name" value="Cu-oxidase_2nd"/>
</dbReference>
<dbReference type="Gene3D" id="2.60.40.420">
    <property type="entry name" value="Cupredoxins - blue copper proteins"/>
    <property type="match status" value="3"/>
</dbReference>
<protein>
    <recommendedName>
        <fullName evidence="10">Laccase</fullName>
    </recommendedName>
</protein>
<reference evidence="8 9" key="1">
    <citation type="submission" date="2019-06" db="EMBL/GenBank/DDBJ databases">
        <authorList>
            <person name="Broberg M."/>
        </authorList>
    </citation>
    <scope>NUCLEOTIDE SEQUENCE [LARGE SCALE GENOMIC DNA]</scope>
</reference>
<dbReference type="PANTHER" id="PTHR11709:SF414">
    <property type="entry name" value="ADR239WP"/>
    <property type="match status" value="1"/>
</dbReference>
<feature type="region of interest" description="Disordered" evidence="3">
    <location>
        <begin position="71"/>
        <end position="105"/>
    </location>
</feature>
<evidence type="ECO:0000313" key="9">
    <source>
        <dbReference type="Proteomes" id="UP000766486"/>
    </source>
</evidence>
<evidence type="ECO:0000256" key="1">
    <source>
        <dbReference type="ARBA" id="ARBA00010609"/>
    </source>
</evidence>
<feature type="domain" description="Plastocyanin-like" evidence="5">
    <location>
        <begin position="299"/>
        <end position="441"/>
    </location>
</feature>
<dbReference type="InterPro" id="IPR011707">
    <property type="entry name" value="Cu-oxidase-like_N"/>
</dbReference>
<dbReference type="CDD" id="cd04205">
    <property type="entry name" value="CuRO_2_LCC_like"/>
    <property type="match status" value="1"/>
</dbReference>
<dbReference type="Pfam" id="PF00394">
    <property type="entry name" value="Cu-oxidase"/>
    <property type="match status" value="1"/>
</dbReference>
<evidence type="ECO:0000259" key="6">
    <source>
        <dbReference type="Pfam" id="PF07731"/>
    </source>
</evidence>
<name>A0ABY6U6B4_BIOOC</name>
<keyword evidence="4" id="KW-0812">Transmembrane</keyword>
<feature type="domain" description="Plastocyanin-like" evidence="7">
    <location>
        <begin position="173"/>
        <end position="289"/>
    </location>
</feature>
<keyword evidence="2" id="KW-0186">Copper</keyword>
<feature type="transmembrane region" description="Helical" evidence="4">
    <location>
        <begin position="44"/>
        <end position="63"/>
    </location>
</feature>
<gene>
    <name evidence="8" type="ORF">CLO192961_LOCUS193999</name>
</gene>
<feature type="domain" description="Plastocyanin-like" evidence="6">
    <location>
        <begin position="630"/>
        <end position="695"/>
    </location>
</feature>
<dbReference type="InterPro" id="IPR011706">
    <property type="entry name" value="Cu-oxidase_C"/>
</dbReference>
<dbReference type="CDD" id="cd13857">
    <property type="entry name" value="CuRO_1_Diphenol_Ox"/>
    <property type="match status" value="1"/>
</dbReference>
<evidence type="ECO:0000256" key="3">
    <source>
        <dbReference type="SAM" id="MobiDB-lite"/>
    </source>
</evidence>
<evidence type="ECO:0000259" key="7">
    <source>
        <dbReference type="Pfam" id="PF07732"/>
    </source>
</evidence>
<dbReference type="Pfam" id="PF07731">
    <property type="entry name" value="Cu-oxidase_2"/>
    <property type="match status" value="1"/>
</dbReference>
<keyword evidence="4" id="KW-0472">Membrane</keyword>
<evidence type="ECO:0000313" key="8">
    <source>
        <dbReference type="EMBL" id="VUC26649.1"/>
    </source>
</evidence>
<evidence type="ECO:0000256" key="2">
    <source>
        <dbReference type="ARBA" id="ARBA00023008"/>
    </source>
</evidence>
<comment type="similarity">
    <text evidence="1">Belongs to the multicopper oxidase family.</text>
</comment>
<sequence length="752" mass="82802">MNASYDGPGERVPMLDIASPTDSETREFFERPVRSRQPTLRLPFIIFGIISVLVLSSFSLFYFPQQQVANSNHASPGSMPADQDHHDDHESKPDSDHHVASTSVVPDTTTSLVVISTSTSVSTSTSSSTSTTQAAPTETLAVESGLPLPEQFDLKRNFVVTAKATVREYTFNITHGRAAPDGFEKTMILVNGQSPGPLIQANTGDTIRVHVNNLMTETSTTLHWHGIDQRNTTWMDGVHSISQCGIPPGQSFTYEFTLVNQRGTFWYHAHKSVQYTDGLYGPVVIHDPTEAIAGVDQEKIVMVGDLYHDSAEQILKDYLGPSPPWKPSSPGIEPPAKNIIINGRNGKGCTGGSMACENGTLHSTHVDHQQRVRLRLISHSTNVPLYFSVDNHLLEIVELDGVEIEPIRTSRVFINPGQRYSVILTANQDPGNYLMRASAAAACFHIPGRHMGESGNAGLEAHGVLSYGGVDLKAQTIGKPWDVDSLQTEGIGAEPWSEDCADLPFDLPKPKRVMAAYNVSEQNSHYFRFKMSRDTGVMRTLVNETTYTPLVDDATLWKIPHLDLNAENPKWDFGPNQQVLISPDPTMGTQIAISANHMMMHPWHMQYAPPPSPIIRSKDAVRHKGLSYSHYTGQSFQVVGWGDGNFGKGQTTWKLDNPMRRDTLTMMGADHIVLRIASDNPGVWALHCHILWHAEGSFLPLLDQSRLKELQTMLGALDGPDKDGIKERFCKPATKPAEGGEVHVDHPAPTNS</sequence>
<proteinExistence type="inferred from homology"/>
<feature type="region of interest" description="Disordered" evidence="3">
    <location>
        <begin position="1"/>
        <end position="22"/>
    </location>
</feature>
<comment type="caution">
    <text evidence="8">The sequence shown here is derived from an EMBL/GenBank/DDBJ whole genome shotgun (WGS) entry which is preliminary data.</text>
</comment>
<organism evidence="8 9">
    <name type="scientific">Bionectria ochroleuca</name>
    <name type="common">Gliocladium roseum</name>
    <dbReference type="NCBI Taxonomy" id="29856"/>
    <lineage>
        <taxon>Eukaryota</taxon>
        <taxon>Fungi</taxon>
        <taxon>Dikarya</taxon>
        <taxon>Ascomycota</taxon>
        <taxon>Pezizomycotina</taxon>
        <taxon>Sordariomycetes</taxon>
        <taxon>Hypocreomycetidae</taxon>
        <taxon>Hypocreales</taxon>
        <taxon>Bionectriaceae</taxon>
        <taxon>Clonostachys</taxon>
    </lineage>
</organism>